<dbReference type="EMBL" id="CP011371">
    <property type="protein sequence ID" value="AKJ31931.1"/>
    <property type="molecule type" value="Genomic_DNA"/>
</dbReference>
<sequence length="115" mass="12265">MSLQAHAADSADSQAKTALWVVMDAKNGREDEVAKFLIGGKAVVLDEPATSSWFAVRLSKSRFAIFDTFPSEAGRDAHLSGKVAAALMAKAPDMLQRPPSIEKIDVLAAKLPNAK</sequence>
<accession>A0A0G3BX39</accession>
<reference evidence="1 2" key="1">
    <citation type="submission" date="2015-05" db="EMBL/GenBank/DDBJ databases">
        <authorList>
            <person name="Tang B."/>
            <person name="Yu Y."/>
        </authorList>
    </citation>
    <scope>NUCLEOTIDE SEQUENCE [LARGE SCALE GENOMIC DNA]</scope>
    <source>
        <strain evidence="1 2">DSM 7029</strain>
    </source>
</reference>
<evidence type="ECO:0000313" key="1">
    <source>
        <dbReference type="EMBL" id="AKJ31931.1"/>
    </source>
</evidence>
<keyword evidence="2" id="KW-1185">Reference proteome</keyword>
<evidence type="ECO:0000313" key="2">
    <source>
        <dbReference type="Proteomes" id="UP000035352"/>
    </source>
</evidence>
<dbReference type="Gene3D" id="3.30.70.100">
    <property type="match status" value="1"/>
</dbReference>
<dbReference type="OrthoDB" id="9804891at2"/>
<keyword evidence="1" id="KW-0503">Monooxygenase</keyword>
<dbReference type="RefSeq" id="WP_047196959.1">
    <property type="nucleotide sequence ID" value="NZ_CP011371.1"/>
</dbReference>
<dbReference type="InterPro" id="IPR011008">
    <property type="entry name" value="Dimeric_a/b-barrel"/>
</dbReference>
<name>A0A0G3BX39_9BURK</name>
<gene>
    <name evidence="1" type="ORF">AAW51_5240</name>
</gene>
<dbReference type="PATRIC" id="fig|413882.6.peg.5473"/>
<dbReference type="STRING" id="413882.AAW51_5240"/>
<dbReference type="SUPFAM" id="SSF54909">
    <property type="entry name" value="Dimeric alpha+beta barrel"/>
    <property type="match status" value="1"/>
</dbReference>
<dbReference type="GO" id="GO:0004497">
    <property type="term" value="F:monooxygenase activity"/>
    <property type="evidence" value="ECO:0007669"/>
    <property type="project" value="UniProtKB-KW"/>
</dbReference>
<protein>
    <submittedName>
        <fullName evidence="1">Antibiotic biosynthesis monooxygenase</fullName>
    </submittedName>
</protein>
<keyword evidence="1" id="KW-0560">Oxidoreductase</keyword>
<organism evidence="1 2">
    <name type="scientific">Caldimonas brevitalea</name>
    <dbReference type="NCBI Taxonomy" id="413882"/>
    <lineage>
        <taxon>Bacteria</taxon>
        <taxon>Pseudomonadati</taxon>
        <taxon>Pseudomonadota</taxon>
        <taxon>Betaproteobacteria</taxon>
        <taxon>Burkholderiales</taxon>
        <taxon>Sphaerotilaceae</taxon>
        <taxon>Caldimonas</taxon>
    </lineage>
</organism>
<dbReference type="KEGG" id="pbh:AAW51_5240"/>
<dbReference type="AlphaFoldDB" id="A0A0G3BX39"/>
<proteinExistence type="predicted"/>
<dbReference type="Proteomes" id="UP000035352">
    <property type="component" value="Chromosome"/>
</dbReference>